<dbReference type="InterPro" id="IPR021799">
    <property type="entry name" value="PIN-like_prokaryotic"/>
</dbReference>
<reference evidence="1 2" key="1">
    <citation type="submission" date="2023-01" db="EMBL/GenBank/DDBJ databases">
        <title>Halorubrum ezzemoulense from Santa Pola, Spain.</title>
        <authorList>
            <person name="Feng Y."/>
            <person name="Louyakis A.S."/>
            <person name="Gogarten J.P."/>
        </authorList>
    </citation>
    <scope>NUCLEOTIDE SEQUENCE [LARGE SCALE GENOMIC DNA]</scope>
    <source>
        <strain evidence="1 2">AMM015</strain>
    </source>
</reference>
<dbReference type="RefSeq" id="WP_199239128.1">
    <property type="nucleotide sequence ID" value="NZ_JAQLTZ010000003.1"/>
</dbReference>
<dbReference type="Pfam" id="PF11848">
    <property type="entry name" value="DUF3368"/>
    <property type="match status" value="1"/>
</dbReference>
<comment type="caution">
    <text evidence="1">The sequence shown here is derived from an EMBL/GenBank/DDBJ whole genome shotgun (WGS) entry which is preliminary data.</text>
</comment>
<accession>A0ABT4YZG6</accession>
<dbReference type="Proteomes" id="UP001210528">
    <property type="component" value="Unassembled WGS sequence"/>
</dbReference>
<name>A0ABT4YZG6_HALEZ</name>
<sequence length="179" mass="19783">MWDIIALFPLFSAIYCRRLRLFSWERGDTQRRWKLDLLASLPRVVTVAAVEREFESGVETHPYLDTALTALDATVPVVAPSLAAARIEAELRETLDPGETQALAVADASDGTIVTDDGDAREIASRREVAVTGSTGVLIRAIESGDLDAETADTHFKRWIDEAGFRSPAREFAAFLDRY</sequence>
<evidence type="ECO:0000313" key="2">
    <source>
        <dbReference type="Proteomes" id="UP001210528"/>
    </source>
</evidence>
<proteinExistence type="predicted"/>
<protein>
    <submittedName>
        <fullName evidence="1">Twitching motility protein PilT</fullName>
    </submittedName>
</protein>
<keyword evidence="2" id="KW-1185">Reference proteome</keyword>
<dbReference type="PANTHER" id="PTHR39550">
    <property type="entry name" value="SLL0658 PROTEIN"/>
    <property type="match status" value="1"/>
</dbReference>
<dbReference type="PANTHER" id="PTHR39550:SF1">
    <property type="entry name" value="SLL0658 PROTEIN"/>
    <property type="match status" value="1"/>
</dbReference>
<evidence type="ECO:0000313" key="1">
    <source>
        <dbReference type="EMBL" id="MDB2291102.1"/>
    </source>
</evidence>
<gene>
    <name evidence="1" type="ORF">PM085_02190</name>
</gene>
<organism evidence="1 2">
    <name type="scientific">Halorubrum ezzemoulense</name>
    <name type="common">Halorubrum chaoviator</name>
    <dbReference type="NCBI Taxonomy" id="337243"/>
    <lineage>
        <taxon>Archaea</taxon>
        <taxon>Methanobacteriati</taxon>
        <taxon>Methanobacteriota</taxon>
        <taxon>Stenosarchaea group</taxon>
        <taxon>Halobacteria</taxon>
        <taxon>Halobacteriales</taxon>
        <taxon>Haloferacaceae</taxon>
        <taxon>Halorubrum</taxon>
    </lineage>
</organism>
<dbReference type="EMBL" id="JAQLUK010000001">
    <property type="protein sequence ID" value="MDB2291102.1"/>
    <property type="molecule type" value="Genomic_DNA"/>
</dbReference>